<name>A0A8K1GII8_9PASS</name>
<reference evidence="1" key="1">
    <citation type="submission" date="2019-04" db="EMBL/GenBank/DDBJ databases">
        <title>Genome assembly of Zosterops borbonicus 15179.</title>
        <authorList>
            <person name="Leroy T."/>
            <person name="Anselmetti Y."/>
            <person name="Tilak M.-K."/>
            <person name="Nabholz B."/>
        </authorList>
    </citation>
    <scope>NUCLEOTIDE SEQUENCE</scope>
    <source>
        <strain evidence="1">HGM_15179</strain>
        <tissue evidence="1">Muscle</tissue>
    </source>
</reference>
<evidence type="ECO:0000313" key="2">
    <source>
        <dbReference type="Proteomes" id="UP000796761"/>
    </source>
</evidence>
<gene>
    <name evidence="1" type="ORF">HGM15179_008576</name>
</gene>
<keyword evidence="2" id="KW-1185">Reference proteome</keyword>
<comment type="caution">
    <text evidence="1">The sequence shown here is derived from an EMBL/GenBank/DDBJ whole genome shotgun (WGS) entry which is preliminary data.</text>
</comment>
<proteinExistence type="predicted"/>
<sequence>MRMVLQQPPQIKSDDKELCWGTENVWVHLAFTYMQTLDSENLWTPSKNLKAVTLLAQLRASGKSREEPDPTGDPGDT</sequence>
<protein>
    <submittedName>
        <fullName evidence="1">Uncharacterized protein</fullName>
    </submittedName>
</protein>
<evidence type="ECO:0000313" key="1">
    <source>
        <dbReference type="EMBL" id="TRZ18521.1"/>
    </source>
</evidence>
<dbReference type="EMBL" id="SWJQ01000220">
    <property type="protein sequence ID" value="TRZ18521.1"/>
    <property type="molecule type" value="Genomic_DNA"/>
</dbReference>
<organism evidence="1 2">
    <name type="scientific">Zosterops borbonicus</name>
    <dbReference type="NCBI Taxonomy" id="364589"/>
    <lineage>
        <taxon>Eukaryota</taxon>
        <taxon>Metazoa</taxon>
        <taxon>Chordata</taxon>
        <taxon>Craniata</taxon>
        <taxon>Vertebrata</taxon>
        <taxon>Euteleostomi</taxon>
        <taxon>Archelosauria</taxon>
        <taxon>Archosauria</taxon>
        <taxon>Dinosauria</taxon>
        <taxon>Saurischia</taxon>
        <taxon>Theropoda</taxon>
        <taxon>Coelurosauria</taxon>
        <taxon>Aves</taxon>
        <taxon>Neognathae</taxon>
        <taxon>Neoaves</taxon>
        <taxon>Telluraves</taxon>
        <taxon>Australaves</taxon>
        <taxon>Passeriformes</taxon>
        <taxon>Sylvioidea</taxon>
        <taxon>Zosteropidae</taxon>
        <taxon>Zosterops</taxon>
    </lineage>
</organism>
<dbReference type="AlphaFoldDB" id="A0A8K1GII8"/>
<dbReference type="Proteomes" id="UP000796761">
    <property type="component" value="Unassembled WGS sequence"/>
</dbReference>
<accession>A0A8K1GII8</accession>